<comment type="similarity">
    <text evidence="1">Belongs to the GSP E family.</text>
</comment>
<dbReference type="SUPFAM" id="SSF52540">
    <property type="entry name" value="P-loop containing nucleoside triphosphate hydrolases"/>
    <property type="match status" value="1"/>
</dbReference>
<comment type="caution">
    <text evidence="5">The sequence shown here is derived from an EMBL/GenBank/DDBJ whole genome shotgun (WGS) entry which is preliminary data.</text>
</comment>
<accession>K1XWX4</accession>
<evidence type="ECO:0000256" key="3">
    <source>
        <dbReference type="ARBA" id="ARBA00022840"/>
    </source>
</evidence>
<gene>
    <name evidence="5" type="ORF">ACD_80C00145G0042</name>
</gene>
<dbReference type="PANTHER" id="PTHR30258">
    <property type="entry name" value="TYPE II SECRETION SYSTEM PROTEIN GSPE-RELATED"/>
    <property type="match status" value="1"/>
</dbReference>
<keyword evidence="2" id="KW-0547">Nucleotide-binding</keyword>
<dbReference type="AlphaFoldDB" id="K1XWX4"/>
<protein>
    <recommendedName>
        <fullName evidence="4">Bacterial type II secretion system protein E domain-containing protein</fullName>
    </recommendedName>
</protein>
<dbReference type="EMBL" id="AMFJ01036152">
    <property type="protein sequence ID" value="EKD24908.1"/>
    <property type="molecule type" value="Genomic_DNA"/>
</dbReference>
<dbReference type="InterPro" id="IPR027417">
    <property type="entry name" value="P-loop_NTPase"/>
</dbReference>
<dbReference type="InterPro" id="IPR001482">
    <property type="entry name" value="T2SS/T4SS_dom"/>
</dbReference>
<evidence type="ECO:0000259" key="4">
    <source>
        <dbReference type="PROSITE" id="PS00662"/>
    </source>
</evidence>
<dbReference type="PROSITE" id="PS00662">
    <property type="entry name" value="T2SP_E"/>
    <property type="match status" value="1"/>
</dbReference>
<dbReference type="PANTHER" id="PTHR30258:SF1">
    <property type="entry name" value="PROTEIN TRANSPORT PROTEIN HOFB HOMOLOG"/>
    <property type="match status" value="1"/>
</dbReference>
<dbReference type="Pfam" id="PF00437">
    <property type="entry name" value="T2SSE"/>
    <property type="match status" value="1"/>
</dbReference>
<evidence type="ECO:0000256" key="2">
    <source>
        <dbReference type="ARBA" id="ARBA00022741"/>
    </source>
</evidence>
<dbReference type="GO" id="GO:0005886">
    <property type="term" value="C:plasma membrane"/>
    <property type="evidence" value="ECO:0007669"/>
    <property type="project" value="TreeGrafter"/>
</dbReference>
<dbReference type="Gene3D" id="3.30.450.90">
    <property type="match status" value="1"/>
</dbReference>
<sequence length="439" mass="49956">MIDIDYKTKLDEAVLQSDVVKIFDNLLTVAVEAGASDIHIEPLENYCRIRIRIDGILQELVQYPKNLHESIISKFKIESGQMRPDEKRVPQDARVSSVTLTNKEIDLRANTFPSVWWECLVMRIVDKSKKNPPLEELGIEGSNKDIIFRHLKYPNGIILMTGPTGSGKTTTLYACLDYVNTTEVNIITYEDPVENKMAGLNQAQIRADIGFTFANGLRGGLRQDPDIMMVGEIRDKETLDMAMESAMTGHLVFSTVHTNSSSETITRVYNLWAKPYMLVGTFNLVMAERLVRRVCEHCKIQTSVKDSPKYKFAKESFRNFDKETLKKEIISRGINQQQRNDFINDAMIYTGSGKDPVSGETCPVCNGSGYKGRVGLFEMMDYTDEIKNLLLEGKSSFEVESIALQRGMINLERDWVFKIIKGMTTLDEVYRYIKAKFDK</sequence>
<dbReference type="GO" id="GO:0016887">
    <property type="term" value="F:ATP hydrolysis activity"/>
    <property type="evidence" value="ECO:0007669"/>
    <property type="project" value="TreeGrafter"/>
</dbReference>
<evidence type="ECO:0000256" key="1">
    <source>
        <dbReference type="ARBA" id="ARBA00006611"/>
    </source>
</evidence>
<reference evidence="5" key="1">
    <citation type="journal article" date="2012" name="Science">
        <title>Fermentation, hydrogen, and sulfur metabolism in multiple uncultivated bacterial phyla.</title>
        <authorList>
            <person name="Wrighton K.C."/>
            <person name="Thomas B.C."/>
            <person name="Sharon I."/>
            <person name="Miller C.S."/>
            <person name="Castelle C.J."/>
            <person name="VerBerkmoes N.C."/>
            <person name="Wilkins M.J."/>
            <person name="Hettich R.L."/>
            <person name="Lipton M.S."/>
            <person name="Williams K.H."/>
            <person name="Long P.E."/>
            <person name="Banfield J.F."/>
        </authorList>
    </citation>
    <scope>NUCLEOTIDE SEQUENCE [LARGE SCALE GENOMIC DNA]</scope>
</reference>
<keyword evidence="3" id="KW-0067">ATP-binding</keyword>
<organism evidence="5">
    <name type="scientific">uncultured bacterium</name>
    <name type="common">gcode 4</name>
    <dbReference type="NCBI Taxonomy" id="1234023"/>
    <lineage>
        <taxon>Bacteria</taxon>
        <taxon>environmental samples</taxon>
    </lineage>
</organism>
<dbReference type="GO" id="GO:0005524">
    <property type="term" value="F:ATP binding"/>
    <property type="evidence" value="ECO:0007669"/>
    <property type="project" value="UniProtKB-KW"/>
</dbReference>
<dbReference type="Gene3D" id="3.40.50.300">
    <property type="entry name" value="P-loop containing nucleotide triphosphate hydrolases"/>
    <property type="match status" value="1"/>
</dbReference>
<proteinExistence type="inferred from homology"/>
<evidence type="ECO:0000313" key="5">
    <source>
        <dbReference type="EMBL" id="EKD24908.1"/>
    </source>
</evidence>
<dbReference type="CDD" id="cd01129">
    <property type="entry name" value="PulE-GspE-like"/>
    <property type="match status" value="1"/>
</dbReference>
<feature type="domain" description="Bacterial type II secretion system protein E" evidence="4">
    <location>
        <begin position="221"/>
        <end position="235"/>
    </location>
</feature>
<name>K1XWX4_9BACT</name>